<dbReference type="Proteomes" id="UP001153269">
    <property type="component" value="Unassembled WGS sequence"/>
</dbReference>
<evidence type="ECO:0008006" key="3">
    <source>
        <dbReference type="Google" id="ProtNLM"/>
    </source>
</evidence>
<proteinExistence type="predicted"/>
<dbReference type="AlphaFoldDB" id="A0A9N7W5D0"/>
<accession>A0A9N7W5D0</accession>
<evidence type="ECO:0000313" key="2">
    <source>
        <dbReference type="Proteomes" id="UP001153269"/>
    </source>
</evidence>
<dbReference type="InterPro" id="IPR036397">
    <property type="entry name" value="RNaseH_sf"/>
</dbReference>
<gene>
    <name evidence="1" type="ORF">PLEPLA_LOCUS48577</name>
</gene>
<keyword evidence="2" id="KW-1185">Reference proteome</keyword>
<dbReference type="Gene3D" id="3.30.420.10">
    <property type="entry name" value="Ribonuclease H-like superfamily/Ribonuclease H"/>
    <property type="match status" value="1"/>
</dbReference>
<name>A0A9N7W5D0_PLEPL</name>
<reference evidence="1" key="1">
    <citation type="submission" date="2020-03" db="EMBL/GenBank/DDBJ databases">
        <authorList>
            <person name="Weist P."/>
        </authorList>
    </citation>
    <scope>NUCLEOTIDE SEQUENCE</scope>
</reference>
<dbReference type="EMBL" id="CADEAL010004490">
    <property type="protein sequence ID" value="CAB1460705.1"/>
    <property type="molecule type" value="Genomic_DNA"/>
</dbReference>
<comment type="caution">
    <text evidence="1">The sequence shown here is derived from an EMBL/GenBank/DDBJ whole genome shotgun (WGS) entry which is preliminary data.</text>
</comment>
<protein>
    <recommendedName>
        <fullName evidence="3">Transposase</fullName>
    </recommendedName>
</protein>
<sequence length="188" mass="21545">MPPEMFSMRHSGGGAIMIWGAFSFNGTMELQVVQGRQTAAGYVEMLQRASLMTEGPRLCGNDWVFQQDNAPIHNARLTKTFFQENNITLWTILRVPLILIQLRTFGDGWQGKFTKMDFSSRQWMPFVKPSSPLGATFALAFWKHLHQACQNEFLGKKITQLIGYNLLKDFRQEGEVGFRSAVNMYERL</sequence>
<organism evidence="1 2">
    <name type="scientific">Pleuronectes platessa</name>
    <name type="common">European plaice</name>
    <dbReference type="NCBI Taxonomy" id="8262"/>
    <lineage>
        <taxon>Eukaryota</taxon>
        <taxon>Metazoa</taxon>
        <taxon>Chordata</taxon>
        <taxon>Craniata</taxon>
        <taxon>Vertebrata</taxon>
        <taxon>Euteleostomi</taxon>
        <taxon>Actinopterygii</taxon>
        <taxon>Neopterygii</taxon>
        <taxon>Teleostei</taxon>
        <taxon>Neoteleostei</taxon>
        <taxon>Acanthomorphata</taxon>
        <taxon>Carangaria</taxon>
        <taxon>Pleuronectiformes</taxon>
        <taxon>Pleuronectoidei</taxon>
        <taxon>Pleuronectidae</taxon>
        <taxon>Pleuronectes</taxon>
    </lineage>
</organism>
<dbReference type="GO" id="GO:0003676">
    <property type="term" value="F:nucleic acid binding"/>
    <property type="evidence" value="ECO:0007669"/>
    <property type="project" value="InterPro"/>
</dbReference>
<evidence type="ECO:0000313" key="1">
    <source>
        <dbReference type="EMBL" id="CAB1460705.1"/>
    </source>
</evidence>